<accession>A0A086TMK3</accession>
<feature type="region of interest" description="Disordered" evidence="4">
    <location>
        <begin position="704"/>
        <end position="742"/>
    </location>
</feature>
<feature type="compositionally biased region" description="Acidic residues" evidence="4">
    <location>
        <begin position="514"/>
        <end position="540"/>
    </location>
</feature>
<dbReference type="Gene3D" id="2.130.10.10">
    <property type="entry name" value="YVTN repeat-like/Quinoprotein amine dehydrogenase"/>
    <property type="match status" value="1"/>
</dbReference>
<feature type="compositionally biased region" description="Basic and acidic residues" evidence="4">
    <location>
        <begin position="713"/>
        <end position="724"/>
    </location>
</feature>
<dbReference type="InterPro" id="IPR019775">
    <property type="entry name" value="WD40_repeat_CS"/>
</dbReference>
<feature type="region of interest" description="Disordered" evidence="4">
    <location>
        <begin position="504"/>
        <end position="540"/>
    </location>
</feature>
<evidence type="ECO:0000256" key="2">
    <source>
        <dbReference type="ARBA" id="ARBA00022737"/>
    </source>
</evidence>
<dbReference type="SUPFAM" id="SSF50978">
    <property type="entry name" value="WD40 repeat-like"/>
    <property type="match status" value="1"/>
</dbReference>
<dbReference type="InterPro" id="IPR001680">
    <property type="entry name" value="WD40_rpt"/>
</dbReference>
<reference evidence="5 6" key="1">
    <citation type="submission" date="2011-02" db="EMBL/GenBank/DDBJ databases">
        <title>The Genome Sequence of Mortierella verticillata NRRL 6337.</title>
        <authorList>
            <consortium name="The Broad Institute Genome Sequencing Platform"/>
            <person name="Russ C."/>
            <person name="Cuomo C."/>
            <person name="Burger G."/>
            <person name="Gray M.W."/>
            <person name="Holland P.W.H."/>
            <person name="King N."/>
            <person name="Lang F.B.F."/>
            <person name="Roger A.J."/>
            <person name="Ruiz-Trillo I."/>
            <person name="Young S.K."/>
            <person name="Zeng Q."/>
            <person name="Gargeya S."/>
            <person name="Alvarado L."/>
            <person name="Berlin A."/>
            <person name="Chapman S.B."/>
            <person name="Chen Z."/>
            <person name="Freedman E."/>
            <person name="Gellesch M."/>
            <person name="Goldberg J."/>
            <person name="Griggs A."/>
            <person name="Gujja S."/>
            <person name="Heilman E."/>
            <person name="Heiman D."/>
            <person name="Howarth C."/>
            <person name="Mehta T."/>
            <person name="Neiman D."/>
            <person name="Pearson M."/>
            <person name="Roberts A."/>
            <person name="Saif S."/>
            <person name="Shea T."/>
            <person name="Shenoy N."/>
            <person name="Sisk P."/>
            <person name="Stolte C."/>
            <person name="Sykes S."/>
            <person name="White J."/>
            <person name="Yandava C."/>
            <person name="Haas B."/>
            <person name="Nusbaum C."/>
            <person name="Birren B."/>
        </authorList>
    </citation>
    <scope>NUCLEOTIDE SEQUENCE [LARGE SCALE GENOMIC DNA]</scope>
    <source>
        <strain evidence="5 6">NRRL 6337</strain>
    </source>
</reference>
<dbReference type="Proteomes" id="UP000243308">
    <property type="component" value="Unassembled WGS sequence"/>
</dbReference>
<sequence>MNLIASSQDDPRLLFVANQSNVLVYCYSTFTPNQPPKLIQTLSDPRNTQHNEMDAVINAIRVGYLGTEEIVTTVNHSGGVCVWFTMRLQKDPFLLSASESAWGLAIHSDQRIIAVSTNAHLIDVFHFGVDTTISQSRTLAPDPSAGPSTSTLSESHQVLRGHLHNIPCVAFSPCGRFLASTSLDGTCRTWNIASGKETQHASFGDLWGWGVSFVDQDAWTTVTRKEYKAIPKSHLQPGQLPGQDVRDSPMATQPFRHRDQAPGRLLRTIRSRWFAGPMANTSCDESSEDDDEKTEDEEDDSSSWEDAKEEDTRDVTDSEQPDNDQRANILLIETDDEDTSDGTNYQSDVVDTIAQSAAQTPIDCRKHRLEDTELGNGAVTSSMHGHDRDWEQHNYEQDGTLEGHQQHLEAHNHDSSRFVSFPREAPCAQESSSEEMKKVGSSSKRLVAPNPQFPSNLLVCATARNIYLLGRYPYPEDMENCQDVSTLPGAGPSLLNHRTTYAPDHAASASDSQEVLDDEHGDEGQDFDDEGPDDEYEDFEDDGEYQEYGEDASDDSDPYDDDELMVDIDNGEVIDQESALYFEEENAIWLFQPEDGEDDDDSDDMEDNPERAATLGNTGANFTERNPLSRGRKSKKVYRHDPSEMHVLSVARAAVNRADGRGIRQLEHFDRLFYMQVVPELSILVAASQKGCVTIFRLMRVLDNPSSATTPGEGKDQKENKDSEMPSPVPPTASTRLSPTPANTLAIQGSKYVLFPEMYLPRLEPPLSPLAGISIVPMHWGSSSCRNTVSSSSTPIPSSASYILHMLYLNNVMLSYELHIKREKDEPIGLNSLFV</sequence>
<evidence type="ECO:0000313" key="6">
    <source>
        <dbReference type="Proteomes" id="UP000243308"/>
    </source>
</evidence>
<organism evidence="5 6">
    <name type="scientific">Podila verticillata NRRL 6337</name>
    <dbReference type="NCBI Taxonomy" id="1069443"/>
    <lineage>
        <taxon>Eukaryota</taxon>
        <taxon>Fungi</taxon>
        <taxon>Fungi incertae sedis</taxon>
        <taxon>Mucoromycota</taxon>
        <taxon>Mortierellomycotina</taxon>
        <taxon>Mortierellomycetes</taxon>
        <taxon>Mortierellales</taxon>
        <taxon>Mortierellaceae</taxon>
        <taxon>Podila</taxon>
    </lineage>
</organism>
<feature type="region of interest" description="Disordered" evidence="4">
    <location>
        <begin position="277"/>
        <end position="345"/>
    </location>
</feature>
<dbReference type="Pfam" id="PF00400">
    <property type="entry name" value="WD40"/>
    <property type="match status" value="1"/>
</dbReference>
<dbReference type="InterPro" id="IPR015943">
    <property type="entry name" value="WD40/YVTN_repeat-like_dom_sf"/>
</dbReference>
<dbReference type="OrthoDB" id="5591786at2759"/>
<keyword evidence="1 3" id="KW-0853">WD repeat</keyword>
<feature type="compositionally biased region" description="Polar residues" evidence="4">
    <location>
        <begin position="615"/>
        <end position="626"/>
    </location>
</feature>
<dbReference type="PROSITE" id="PS50294">
    <property type="entry name" value="WD_REPEATS_REGION"/>
    <property type="match status" value="1"/>
</dbReference>
<evidence type="ECO:0000313" key="5">
    <source>
        <dbReference type="EMBL" id="KFH63180.1"/>
    </source>
</evidence>
<proteinExistence type="predicted"/>
<feature type="compositionally biased region" description="Acidic residues" evidence="4">
    <location>
        <begin position="285"/>
        <end position="309"/>
    </location>
</feature>
<feature type="region of interest" description="Disordered" evidence="4">
    <location>
        <begin position="411"/>
        <end position="446"/>
    </location>
</feature>
<name>A0A086TMK3_9FUNG</name>
<dbReference type="GO" id="GO:0006367">
    <property type="term" value="P:transcription initiation at RNA polymerase II promoter"/>
    <property type="evidence" value="ECO:0007669"/>
    <property type="project" value="TreeGrafter"/>
</dbReference>
<evidence type="ECO:0000256" key="3">
    <source>
        <dbReference type="PROSITE-ProRule" id="PRU00221"/>
    </source>
</evidence>
<feature type="region of interest" description="Disordered" evidence="4">
    <location>
        <begin position="230"/>
        <end position="262"/>
    </location>
</feature>
<evidence type="ECO:0000256" key="4">
    <source>
        <dbReference type="SAM" id="MobiDB-lite"/>
    </source>
</evidence>
<evidence type="ECO:0000256" key="1">
    <source>
        <dbReference type="ARBA" id="ARBA00022574"/>
    </source>
</evidence>
<protein>
    <submittedName>
        <fullName evidence="5">Uncharacterized protein</fullName>
    </submittedName>
</protein>
<dbReference type="PROSITE" id="PS50082">
    <property type="entry name" value="WD_REPEATS_2"/>
    <property type="match status" value="1"/>
</dbReference>
<keyword evidence="2" id="KW-0677">Repeat</keyword>
<feature type="compositionally biased region" description="Acidic residues" evidence="4">
    <location>
        <begin position="594"/>
        <end position="607"/>
    </location>
</feature>
<feature type="repeat" description="WD" evidence="3">
    <location>
        <begin position="159"/>
        <end position="200"/>
    </location>
</feature>
<dbReference type="InterPro" id="IPR036322">
    <property type="entry name" value="WD40_repeat_dom_sf"/>
</dbReference>
<dbReference type="AlphaFoldDB" id="A0A086TMK3"/>
<dbReference type="PANTHER" id="PTHR19879:SF1">
    <property type="entry name" value="CANNONBALL-RELATED"/>
    <property type="match status" value="1"/>
</dbReference>
<dbReference type="PANTHER" id="PTHR19879">
    <property type="entry name" value="TRANSCRIPTION INITIATION FACTOR TFIID"/>
    <property type="match status" value="1"/>
</dbReference>
<keyword evidence="6" id="KW-1185">Reference proteome</keyword>
<dbReference type="SMART" id="SM00320">
    <property type="entry name" value="WD40"/>
    <property type="match status" value="2"/>
</dbReference>
<dbReference type="GO" id="GO:0016251">
    <property type="term" value="F:RNA polymerase II general transcription initiation factor activity"/>
    <property type="evidence" value="ECO:0007669"/>
    <property type="project" value="TreeGrafter"/>
</dbReference>
<dbReference type="PROSITE" id="PS00678">
    <property type="entry name" value="WD_REPEATS_1"/>
    <property type="match status" value="1"/>
</dbReference>
<feature type="compositionally biased region" description="Polar residues" evidence="4">
    <location>
        <begin position="732"/>
        <end position="742"/>
    </location>
</feature>
<dbReference type="GO" id="GO:0005669">
    <property type="term" value="C:transcription factor TFIID complex"/>
    <property type="evidence" value="ECO:0007669"/>
    <property type="project" value="TreeGrafter"/>
</dbReference>
<gene>
    <name evidence="5" type="ORF">MVEG_11215</name>
</gene>
<feature type="region of interest" description="Disordered" evidence="4">
    <location>
        <begin position="593"/>
        <end position="639"/>
    </location>
</feature>
<dbReference type="EMBL" id="KN042429">
    <property type="protein sequence ID" value="KFH63180.1"/>
    <property type="molecule type" value="Genomic_DNA"/>
</dbReference>